<sequence length="678" mass="78172" precursor="true">MSNPLLTSFLLPPFSSIRPEHVVPAVKTSLKNCQDNVTSVIAQPGSFTWNSLCQPLADIDNNFHRIWSTISHLNSVKHSRELRESYKESLFLLSEYSTWIGQHYELYQAYRQLRNSYHYITLTISQKKSIDNTLRDFLLSGIDLPTIQKQRYGEIVSRLSELSSIYSNNVLDATMGWSKLITNKKTLAGIPESALSIARAQADTHKLEGWLLTLDIPSYLPVITYCDNANLREECYRAYNTLASDCGPNGGKWDNGPIMSDILNMRHELAQLLGFKNYAEKSLVNKMAKDPKQVLCFLNDLASRVKPKGKEELEQLKTFIKTNFDLDTLNPWDVPYYSEKQKQYLFSINDEQLRPYFPQTKVINGLFEIVNRIYGITVKKRINVDIWDPHVTFFDVYDHLNEIRGSFYLDLYTRNNKRGGAWMDECVSMIRKGNGELQKPVAYLTCNFNRPISGNPTLFTHKEIITLFHEFGHVLHHILTCIETPGVSGINGVPWDAVELPSQFMENYCWQPEALTLISSHYETEEPIPKNILNKLLAAKHYQTAFFLLRQLECALLDFRLHSEYQSGQNVRLFELWEQVKTQVGIFPTVTWGRFPNTFTHIFSGGYAAGYYSYLWAEVLSADIWSRFLEEGIFNRNTGKAFLDIFLSQGGSEDPMVLFSRFRGREPRIDSMLKHYGF</sequence>
<dbReference type="NCBIfam" id="NF008159">
    <property type="entry name" value="PRK10911.1"/>
    <property type="match status" value="1"/>
</dbReference>
<organism evidence="12 13">
    <name type="scientific">secondary endosymbiont of Heteropsylla cubana</name>
    <dbReference type="NCBI Taxonomy" id="134287"/>
    <lineage>
        <taxon>Bacteria</taxon>
        <taxon>Pseudomonadati</taxon>
        <taxon>Pseudomonadota</taxon>
        <taxon>Gammaproteobacteria</taxon>
        <taxon>Enterobacterales</taxon>
        <taxon>Enterobacteriaceae</taxon>
        <taxon>aphid secondary symbionts</taxon>
    </lineage>
</organism>
<comment type="cofactor">
    <cofactor evidence="9">
        <name>Zn(2+)</name>
        <dbReference type="ChEBI" id="CHEBI:29105"/>
    </cofactor>
    <text evidence="9">Binds 1 zinc ion.</text>
</comment>
<dbReference type="GO" id="GO:0006518">
    <property type="term" value="P:peptide metabolic process"/>
    <property type="evidence" value="ECO:0007669"/>
    <property type="project" value="TreeGrafter"/>
</dbReference>
<keyword evidence="6 9" id="KW-0482">Metalloprotease</keyword>
<evidence type="ECO:0000259" key="10">
    <source>
        <dbReference type="Pfam" id="PF01432"/>
    </source>
</evidence>
<dbReference type="SUPFAM" id="SSF55486">
    <property type="entry name" value="Metalloproteases ('zincins'), catalytic domain"/>
    <property type="match status" value="1"/>
</dbReference>
<dbReference type="OrthoDB" id="9773538at2"/>
<evidence type="ECO:0000256" key="3">
    <source>
        <dbReference type="ARBA" id="ARBA00022723"/>
    </source>
</evidence>
<dbReference type="FunFam" id="3.40.390.10:FF:000009">
    <property type="entry name" value="Oligopeptidase A"/>
    <property type="match status" value="1"/>
</dbReference>
<dbReference type="Pfam" id="PF01432">
    <property type="entry name" value="Peptidase_M3"/>
    <property type="match status" value="1"/>
</dbReference>
<evidence type="ECO:0000259" key="11">
    <source>
        <dbReference type="Pfam" id="PF19310"/>
    </source>
</evidence>
<dbReference type="InterPro" id="IPR024079">
    <property type="entry name" value="MetalloPept_cat_dom_sf"/>
</dbReference>
<accession>J3Z618</accession>
<dbReference type="GO" id="GO:0005829">
    <property type="term" value="C:cytosol"/>
    <property type="evidence" value="ECO:0007669"/>
    <property type="project" value="UniProtKB-ARBA"/>
</dbReference>
<dbReference type="GO" id="GO:0006508">
    <property type="term" value="P:proteolysis"/>
    <property type="evidence" value="ECO:0007669"/>
    <property type="project" value="UniProtKB-KW"/>
</dbReference>
<dbReference type="MEROPS" id="M03.004"/>
<reference evidence="12 13" key="1">
    <citation type="journal article" date="2012" name="Mol. Biol. Evol.">
        <title>Genome reduction and co-evolution between the primary and secondary bacterial symbionts of psyllids.</title>
        <authorList>
            <person name="Sloan D.B."/>
            <person name="Moran N.A."/>
        </authorList>
    </citation>
    <scope>NUCLEOTIDE SEQUENCE [LARGE SCALE GENOMIC DNA]</scope>
    <source>
        <strain evidence="12">Hcub_S</strain>
    </source>
</reference>
<feature type="domain" description="Peptidase M3A/M3B catalytic" evidence="10">
    <location>
        <begin position="223"/>
        <end position="677"/>
    </location>
</feature>
<dbReference type="InterPro" id="IPR045090">
    <property type="entry name" value="Pept_M3A_M3B"/>
</dbReference>
<dbReference type="AlphaFoldDB" id="J3Z618"/>
<evidence type="ECO:0000256" key="4">
    <source>
        <dbReference type="ARBA" id="ARBA00022801"/>
    </source>
</evidence>
<proteinExistence type="inferred from homology"/>
<evidence type="ECO:0000256" key="5">
    <source>
        <dbReference type="ARBA" id="ARBA00022833"/>
    </source>
</evidence>
<feature type="domain" description="Oligopeptidase A N-terminal" evidence="11">
    <location>
        <begin position="46"/>
        <end position="145"/>
    </location>
</feature>
<dbReference type="Gene3D" id="1.10.1370.40">
    <property type="match status" value="1"/>
</dbReference>
<dbReference type="Gene3D" id="1.10.1370.10">
    <property type="entry name" value="Neurolysin, domain 3"/>
    <property type="match status" value="1"/>
</dbReference>
<dbReference type="InterPro" id="IPR045666">
    <property type="entry name" value="OpdA_N"/>
</dbReference>
<dbReference type="InterPro" id="IPR001567">
    <property type="entry name" value="Pept_M3A_M3B_dom"/>
</dbReference>
<keyword evidence="5 9" id="KW-0862">Zinc</keyword>
<dbReference type="PANTHER" id="PTHR11804:SF84">
    <property type="entry name" value="SACCHAROLYSIN"/>
    <property type="match status" value="1"/>
</dbReference>
<name>J3Z618_9ENTR</name>
<dbReference type="InterPro" id="IPR024077">
    <property type="entry name" value="Neurolysin/TOP_dom2"/>
</dbReference>
<dbReference type="PANTHER" id="PTHR11804">
    <property type="entry name" value="PROTEASE M3 THIMET OLIGOPEPTIDASE-RELATED"/>
    <property type="match status" value="1"/>
</dbReference>
<dbReference type="RefSeq" id="WP_014889116.1">
    <property type="nucleotide sequence ID" value="NC_018420.1"/>
</dbReference>
<protein>
    <recommendedName>
        <fullName evidence="8">oligopeptidase A</fullName>
        <ecNumber evidence="8">3.4.24.70</ecNumber>
    </recommendedName>
</protein>
<dbReference type="CDD" id="cd06456">
    <property type="entry name" value="M3A_DCP"/>
    <property type="match status" value="1"/>
</dbReference>
<dbReference type="Proteomes" id="UP000003937">
    <property type="component" value="Chromosome"/>
</dbReference>
<dbReference type="Gene3D" id="3.40.390.10">
    <property type="entry name" value="Collagenase (Catalytic Domain)"/>
    <property type="match status" value="1"/>
</dbReference>
<keyword evidence="3 9" id="KW-0479">Metal-binding</keyword>
<comment type="similarity">
    <text evidence="1 9">Belongs to the peptidase M3 family.</text>
</comment>
<comment type="catalytic activity">
    <reaction evidence="7">
        <text>Hydrolysis of oligopeptides, with broad specificity. Gly or Ala commonly occur as P1 or P1' residues, but more distant residues are also important, as is shown by the fact that Z-Gly-Pro-Gly-|-Gly-Pro-Ala is cleaved, but not Z-(Gly)(5).</text>
        <dbReference type="EC" id="3.4.24.70"/>
    </reaction>
</comment>
<dbReference type="KEGG" id="sehc:A35E_00530"/>
<evidence type="ECO:0000313" key="12">
    <source>
        <dbReference type="EMBL" id="AFP85819.1"/>
    </source>
</evidence>
<keyword evidence="2 9" id="KW-0645">Protease</keyword>
<evidence type="ECO:0000256" key="7">
    <source>
        <dbReference type="ARBA" id="ARBA00024603"/>
    </source>
</evidence>
<keyword evidence="13" id="KW-1185">Reference proteome</keyword>
<dbReference type="InterPro" id="IPR034005">
    <property type="entry name" value="M3A_DCP"/>
</dbReference>
<dbReference type="PATRIC" id="fig|134287.3.peg.503"/>
<dbReference type="HOGENOM" id="CLU_001805_4_1_6"/>
<evidence type="ECO:0000256" key="8">
    <source>
        <dbReference type="ARBA" id="ARBA00026100"/>
    </source>
</evidence>
<dbReference type="GO" id="GO:0046872">
    <property type="term" value="F:metal ion binding"/>
    <property type="evidence" value="ECO:0007669"/>
    <property type="project" value="UniProtKB-UniRule"/>
</dbReference>
<evidence type="ECO:0000256" key="1">
    <source>
        <dbReference type="ARBA" id="ARBA00006040"/>
    </source>
</evidence>
<dbReference type="EMBL" id="CP003547">
    <property type="protein sequence ID" value="AFP85819.1"/>
    <property type="molecule type" value="Genomic_DNA"/>
</dbReference>
<gene>
    <name evidence="12" type="ORF">A35E_00530</name>
</gene>
<evidence type="ECO:0000256" key="6">
    <source>
        <dbReference type="ARBA" id="ARBA00023049"/>
    </source>
</evidence>
<keyword evidence="4 9" id="KW-0378">Hydrolase</keyword>
<evidence type="ECO:0000256" key="2">
    <source>
        <dbReference type="ARBA" id="ARBA00022670"/>
    </source>
</evidence>
<evidence type="ECO:0000256" key="9">
    <source>
        <dbReference type="RuleBase" id="RU003435"/>
    </source>
</evidence>
<dbReference type="GO" id="GO:0004222">
    <property type="term" value="F:metalloendopeptidase activity"/>
    <property type="evidence" value="ECO:0007669"/>
    <property type="project" value="UniProtKB-EC"/>
</dbReference>
<dbReference type="Pfam" id="PF19310">
    <property type="entry name" value="TOP_N"/>
    <property type="match status" value="1"/>
</dbReference>
<dbReference type="EC" id="3.4.24.70" evidence="8"/>
<evidence type="ECO:0000313" key="13">
    <source>
        <dbReference type="Proteomes" id="UP000003937"/>
    </source>
</evidence>